<protein>
    <submittedName>
        <fullName evidence="4">ABC-type multidrug transport system ATPase subunit</fullName>
    </submittedName>
</protein>
<dbReference type="InterPro" id="IPR027417">
    <property type="entry name" value="P-loop_NTPase"/>
</dbReference>
<dbReference type="GO" id="GO:0005524">
    <property type="term" value="F:ATP binding"/>
    <property type="evidence" value="ECO:0007669"/>
    <property type="project" value="UniProtKB-KW"/>
</dbReference>
<keyword evidence="1" id="KW-0547">Nucleotide-binding</keyword>
<proteinExistence type="predicted"/>
<dbReference type="AlphaFoldDB" id="A0A2S3UKG7"/>
<comment type="caution">
    <text evidence="4">The sequence shown here is derived from an EMBL/GenBank/DDBJ whole genome shotgun (WGS) entry which is preliminary data.</text>
</comment>
<reference evidence="4 5" key="1">
    <citation type="submission" date="2018-01" db="EMBL/GenBank/DDBJ databases">
        <title>Genomic Encyclopedia of Archaeal and Bacterial Type Strains, Phase II (KMG-II): from individual species to whole genera.</title>
        <authorList>
            <person name="Goeker M."/>
        </authorList>
    </citation>
    <scope>NUCLEOTIDE SEQUENCE [LARGE SCALE GENOMIC DNA]</scope>
    <source>
        <strain evidence="4 5">DSM 17023</strain>
    </source>
</reference>
<organism evidence="4 5">
    <name type="scientific">Roseibium marinum</name>
    <dbReference type="NCBI Taxonomy" id="281252"/>
    <lineage>
        <taxon>Bacteria</taxon>
        <taxon>Pseudomonadati</taxon>
        <taxon>Pseudomonadota</taxon>
        <taxon>Alphaproteobacteria</taxon>
        <taxon>Hyphomicrobiales</taxon>
        <taxon>Stappiaceae</taxon>
        <taxon>Roseibium</taxon>
    </lineage>
</organism>
<dbReference type="PROSITE" id="PS50893">
    <property type="entry name" value="ABC_TRANSPORTER_2"/>
    <property type="match status" value="1"/>
</dbReference>
<gene>
    <name evidence="4" type="ORF">CLV41_1173</name>
</gene>
<evidence type="ECO:0000313" key="4">
    <source>
        <dbReference type="EMBL" id="POF28070.1"/>
    </source>
</evidence>
<dbReference type="Pfam" id="PF00005">
    <property type="entry name" value="ABC_tran"/>
    <property type="match status" value="1"/>
</dbReference>
<dbReference type="OrthoDB" id="9802264at2"/>
<dbReference type="GO" id="GO:0016887">
    <property type="term" value="F:ATP hydrolysis activity"/>
    <property type="evidence" value="ECO:0007669"/>
    <property type="project" value="InterPro"/>
</dbReference>
<accession>A0A2S3UKG7</accession>
<evidence type="ECO:0000313" key="5">
    <source>
        <dbReference type="Proteomes" id="UP000236959"/>
    </source>
</evidence>
<dbReference type="InterPro" id="IPR003439">
    <property type="entry name" value="ABC_transporter-like_ATP-bd"/>
</dbReference>
<dbReference type="Gene3D" id="3.40.50.300">
    <property type="entry name" value="P-loop containing nucleotide triphosphate hydrolases"/>
    <property type="match status" value="1"/>
</dbReference>
<dbReference type="RefSeq" id="WP_103225300.1">
    <property type="nucleotide sequence ID" value="NZ_PPCN01000017.1"/>
</dbReference>
<evidence type="ECO:0000256" key="1">
    <source>
        <dbReference type="ARBA" id="ARBA00022741"/>
    </source>
</evidence>
<dbReference type="Proteomes" id="UP000236959">
    <property type="component" value="Unassembled WGS sequence"/>
</dbReference>
<dbReference type="SUPFAM" id="SSF52540">
    <property type="entry name" value="P-loop containing nucleoside triphosphate hydrolases"/>
    <property type="match status" value="1"/>
</dbReference>
<evidence type="ECO:0000259" key="3">
    <source>
        <dbReference type="PROSITE" id="PS50893"/>
    </source>
</evidence>
<dbReference type="EMBL" id="PPCN01000017">
    <property type="protein sequence ID" value="POF28070.1"/>
    <property type="molecule type" value="Genomic_DNA"/>
</dbReference>
<dbReference type="PANTHER" id="PTHR43119">
    <property type="entry name" value="ABC TRANSPORT PROTEIN ATP-BINDING COMPONENT-RELATED"/>
    <property type="match status" value="1"/>
</dbReference>
<name>A0A2S3UKG7_9HYPH</name>
<keyword evidence="2" id="KW-0067">ATP-binding</keyword>
<sequence length="202" mass="21855">MLTIEKLRTPLVGPVDLALEKGSFTAISGPSGAGKSLLLRAIADLDRSSGFVALEGTEREKMPAPDWRRQVAYVPAESGWWADDVRDHFAEAPDLGGRLEAVGLKDALSWQVSRLSTGERQRLALIRALQLGPKVLLLDEPTSALDPPAVARVEILMKDCTAKGCAILLVTHDPGQPERLGARHLYMENGRLSGSPSREDAQ</sequence>
<dbReference type="CDD" id="cd00267">
    <property type="entry name" value="ABC_ATPase"/>
    <property type="match status" value="1"/>
</dbReference>
<dbReference type="PANTHER" id="PTHR43119:SF1">
    <property type="entry name" value="ABC TRANSPORTER DOMAIN-CONTAINING PROTEIN"/>
    <property type="match status" value="1"/>
</dbReference>
<dbReference type="SMART" id="SM00382">
    <property type="entry name" value="AAA"/>
    <property type="match status" value="1"/>
</dbReference>
<keyword evidence="5" id="KW-1185">Reference proteome</keyword>
<evidence type="ECO:0000256" key="2">
    <source>
        <dbReference type="ARBA" id="ARBA00022840"/>
    </source>
</evidence>
<dbReference type="InterPro" id="IPR003593">
    <property type="entry name" value="AAA+_ATPase"/>
</dbReference>
<feature type="domain" description="ABC transporter" evidence="3">
    <location>
        <begin position="2"/>
        <end position="202"/>
    </location>
</feature>